<dbReference type="Gene3D" id="2.120.10.30">
    <property type="entry name" value="TolB, C-terminal domain"/>
    <property type="match status" value="1"/>
</dbReference>
<name>A0A955E0X1_UNCKA</name>
<dbReference type="Proteomes" id="UP000714817">
    <property type="component" value="Unassembled WGS sequence"/>
</dbReference>
<evidence type="ECO:0000259" key="2">
    <source>
        <dbReference type="Pfam" id="PF08308"/>
    </source>
</evidence>
<keyword evidence="1" id="KW-0812">Transmembrane</keyword>
<evidence type="ECO:0000313" key="3">
    <source>
        <dbReference type="EMBL" id="MCA9302290.1"/>
    </source>
</evidence>
<feature type="transmembrane region" description="Helical" evidence="1">
    <location>
        <begin position="6"/>
        <end position="25"/>
    </location>
</feature>
<dbReference type="AlphaFoldDB" id="A0A955E0X1"/>
<dbReference type="Pfam" id="PF08308">
    <property type="entry name" value="PEGA"/>
    <property type="match status" value="1"/>
</dbReference>
<evidence type="ECO:0000313" key="4">
    <source>
        <dbReference type="Proteomes" id="UP000714817"/>
    </source>
</evidence>
<organism evidence="3 4">
    <name type="scientific">candidate division WWE3 bacterium</name>
    <dbReference type="NCBI Taxonomy" id="2053526"/>
    <lineage>
        <taxon>Bacteria</taxon>
        <taxon>Katanobacteria</taxon>
    </lineage>
</organism>
<evidence type="ECO:0000256" key="1">
    <source>
        <dbReference type="SAM" id="Phobius"/>
    </source>
</evidence>
<accession>A0A955E0X1</accession>
<keyword evidence="1" id="KW-1133">Transmembrane helix</keyword>
<reference evidence="3" key="2">
    <citation type="journal article" date="2021" name="Microbiome">
        <title>Successional dynamics and alternative stable states in a saline activated sludge microbial community over 9 years.</title>
        <authorList>
            <person name="Wang Y."/>
            <person name="Ye J."/>
            <person name="Ju F."/>
            <person name="Liu L."/>
            <person name="Boyd J.A."/>
            <person name="Deng Y."/>
            <person name="Parks D.H."/>
            <person name="Jiang X."/>
            <person name="Yin X."/>
            <person name="Woodcroft B.J."/>
            <person name="Tyson G.W."/>
            <person name="Hugenholtz P."/>
            <person name="Polz M.F."/>
            <person name="Zhang T."/>
        </authorList>
    </citation>
    <scope>NUCLEOTIDE SEQUENCE</scope>
    <source>
        <strain evidence="3">HKST-UBA80</strain>
    </source>
</reference>
<sequence>MKGKLFQSTITGAVLIGITALIYLYTSGYRISKETSRPIDFKQTGMINVKSIPDGASVYVNDVLKAATNNSIPSLNPGTYKLKIVKSGFIPWEKDIEVFQELVTDITAVLVSGSPSFEPLTNTGARYPVVSPSLSKLAYFTNDLNAPGIWIIPLTQSGINLFKSTPSIAIENTARTLFSLGKSIEWSPDETELLVQDDKDIYHLIDIETRTSQTTESPDTIRERWLSELLKKREDFIQKIDISDDFAQMAKSIDSLWSPDGKKFMYIQENGDQLEYKTYNMEKPLPIGEKKDTLVFTIDKNSPQPIISWYADSYHLILVENYDQESKSGSIYLVRIDGSNKTLLYSGKLYSSNVYSAPSGDKIIILTSFKSDEEVNLYTIGIR</sequence>
<keyword evidence="1" id="KW-0472">Membrane</keyword>
<proteinExistence type="predicted"/>
<dbReference type="InterPro" id="IPR011042">
    <property type="entry name" value="6-blade_b-propeller_TolB-like"/>
</dbReference>
<protein>
    <submittedName>
        <fullName evidence="3">PEGA domain-containing protein</fullName>
    </submittedName>
</protein>
<dbReference type="SUPFAM" id="SSF82171">
    <property type="entry name" value="DPP6 N-terminal domain-like"/>
    <property type="match status" value="1"/>
</dbReference>
<reference evidence="3" key="1">
    <citation type="submission" date="2020-04" db="EMBL/GenBank/DDBJ databases">
        <authorList>
            <person name="Zhang T."/>
        </authorList>
    </citation>
    <scope>NUCLEOTIDE SEQUENCE</scope>
    <source>
        <strain evidence="3">HKST-UBA80</strain>
    </source>
</reference>
<dbReference type="EMBL" id="JAGQNY010000010">
    <property type="protein sequence ID" value="MCA9302290.1"/>
    <property type="molecule type" value="Genomic_DNA"/>
</dbReference>
<gene>
    <name evidence="3" type="ORF">KDA10_02965</name>
</gene>
<comment type="caution">
    <text evidence="3">The sequence shown here is derived from an EMBL/GenBank/DDBJ whole genome shotgun (WGS) entry which is preliminary data.</text>
</comment>
<dbReference type="InterPro" id="IPR013229">
    <property type="entry name" value="PEGA"/>
</dbReference>
<feature type="domain" description="PEGA" evidence="2">
    <location>
        <begin position="45"/>
        <end position="111"/>
    </location>
</feature>